<organism evidence="2 3">
    <name type="scientific">Nesidiocoris tenuis</name>
    <dbReference type="NCBI Taxonomy" id="355587"/>
    <lineage>
        <taxon>Eukaryota</taxon>
        <taxon>Metazoa</taxon>
        <taxon>Ecdysozoa</taxon>
        <taxon>Arthropoda</taxon>
        <taxon>Hexapoda</taxon>
        <taxon>Insecta</taxon>
        <taxon>Pterygota</taxon>
        <taxon>Neoptera</taxon>
        <taxon>Paraneoptera</taxon>
        <taxon>Hemiptera</taxon>
        <taxon>Heteroptera</taxon>
        <taxon>Panheteroptera</taxon>
        <taxon>Cimicomorpha</taxon>
        <taxon>Miridae</taxon>
        <taxon>Dicyphina</taxon>
        <taxon>Nesidiocoris</taxon>
    </lineage>
</organism>
<feature type="non-terminal residue" evidence="2">
    <location>
        <position position="1"/>
    </location>
</feature>
<protein>
    <submittedName>
        <fullName evidence="2">Uncharacterized protein</fullName>
    </submittedName>
</protein>
<keyword evidence="3" id="KW-1185">Reference proteome</keyword>
<evidence type="ECO:0000256" key="1">
    <source>
        <dbReference type="SAM" id="MobiDB-lite"/>
    </source>
</evidence>
<dbReference type="AlphaFoldDB" id="A0A6H5GKL5"/>
<reference evidence="2 3" key="1">
    <citation type="submission" date="2020-02" db="EMBL/GenBank/DDBJ databases">
        <authorList>
            <person name="Ferguson B K."/>
        </authorList>
    </citation>
    <scope>NUCLEOTIDE SEQUENCE [LARGE SCALE GENOMIC DNA]</scope>
</reference>
<proteinExistence type="predicted"/>
<evidence type="ECO:0000313" key="3">
    <source>
        <dbReference type="Proteomes" id="UP000479000"/>
    </source>
</evidence>
<evidence type="ECO:0000313" key="2">
    <source>
        <dbReference type="EMBL" id="CAB0002501.1"/>
    </source>
</evidence>
<name>A0A6H5GKL5_9HEMI</name>
<dbReference type="Proteomes" id="UP000479000">
    <property type="component" value="Unassembled WGS sequence"/>
</dbReference>
<accession>A0A6H5GKL5</accession>
<dbReference type="EMBL" id="CADCXU010012445">
    <property type="protein sequence ID" value="CAB0002501.1"/>
    <property type="molecule type" value="Genomic_DNA"/>
</dbReference>
<feature type="region of interest" description="Disordered" evidence="1">
    <location>
        <begin position="39"/>
        <end position="72"/>
    </location>
</feature>
<sequence>IVHDQVDSEPGDAYVECMLSPVEATVEDPEDVYYVIEVSSESTSQDEESPPERRKPSTRKRKSTVSGATVITSKVQKISQNARSCIGK</sequence>
<gene>
    <name evidence="2" type="ORF">NTEN_LOCUS8288</name>
</gene>